<dbReference type="InterPro" id="IPR004175">
    <property type="entry name" value="RNA_CPDase"/>
</dbReference>
<evidence type="ECO:0000313" key="4">
    <source>
        <dbReference type="Proteomes" id="UP000035909"/>
    </source>
</evidence>
<keyword evidence="1 2" id="KW-0378">Hydrolase</keyword>
<sequence length="182" mass="20589">MKEKKQRLFFALGLRHDTADFHRLCQLVSQCRHYGRTVPPENLHVTLAFLGNVTANQRDQLLDAAAHLPTVAPFSIGFDQLGYWKRSKVIWLAPETPPPDLPLLATLLRDMALGCGIPQEERPYRPHLTLAKSVPVRPAPFPAISPLHFHFAHFGLYISQSVSQPGRQGVVYRCLRQWPLSP</sequence>
<name>A0A0J1H3W4_9GAMM</name>
<feature type="active site" description="Proton donor" evidence="2">
    <location>
        <position position="44"/>
    </location>
</feature>
<organism evidence="3 4">
    <name type="scientific">Photobacterium ganghwense</name>
    <dbReference type="NCBI Taxonomy" id="320778"/>
    <lineage>
        <taxon>Bacteria</taxon>
        <taxon>Pseudomonadati</taxon>
        <taxon>Pseudomonadota</taxon>
        <taxon>Gammaproteobacteria</taxon>
        <taxon>Vibrionales</taxon>
        <taxon>Vibrionaceae</taxon>
        <taxon>Photobacterium</taxon>
    </lineage>
</organism>
<accession>A0A0J1H3W4</accession>
<dbReference type="PANTHER" id="PTHR35561">
    <property type="entry name" value="RNA 2',3'-CYCLIC PHOSPHODIESTERASE"/>
    <property type="match status" value="1"/>
</dbReference>
<gene>
    <name evidence="3" type="ORF">ABT57_19415</name>
</gene>
<dbReference type="STRING" id="320778.ABT57_19415"/>
<comment type="caution">
    <text evidence="3">The sequence shown here is derived from an EMBL/GenBank/DDBJ whole genome shotgun (WGS) entry which is preliminary data.</text>
</comment>
<keyword evidence="4" id="KW-1185">Reference proteome</keyword>
<dbReference type="PATRIC" id="fig|320778.3.peg.4190"/>
<dbReference type="EC" id="3.1.4.58" evidence="2"/>
<evidence type="ECO:0000256" key="2">
    <source>
        <dbReference type="HAMAP-Rule" id="MF_01940"/>
    </source>
</evidence>
<feature type="short sequence motif" description="HXTX 1" evidence="2">
    <location>
        <begin position="44"/>
        <end position="47"/>
    </location>
</feature>
<dbReference type="GO" id="GO:0008664">
    <property type="term" value="F:RNA 2',3'-cyclic 3'-phosphodiesterase activity"/>
    <property type="evidence" value="ECO:0007669"/>
    <property type="project" value="UniProtKB-EC"/>
</dbReference>
<dbReference type="Proteomes" id="UP000035909">
    <property type="component" value="Unassembled WGS sequence"/>
</dbReference>
<protein>
    <recommendedName>
        <fullName evidence="2">RNA 2',3'-cyclic phosphodiesterase</fullName>
        <shortName evidence="2">RNA 2',3'-CPDase</shortName>
        <ecNumber evidence="2">3.1.4.58</ecNumber>
    </recommendedName>
</protein>
<comment type="similarity">
    <text evidence="2">Belongs to the 2H phosphoesterase superfamily. ThpR family.</text>
</comment>
<feature type="active site" description="Proton acceptor" evidence="2">
    <location>
        <position position="127"/>
    </location>
</feature>
<dbReference type="PANTHER" id="PTHR35561:SF1">
    <property type="entry name" value="RNA 2',3'-CYCLIC PHOSPHODIESTERASE"/>
    <property type="match status" value="1"/>
</dbReference>
<dbReference type="Pfam" id="PF13563">
    <property type="entry name" value="2_5_RNA_ligase2"/>
    <property type="match status" value="1"/>
</dbReference>
<reference evidence="3 4" key="1">
    <citation type="submission" date="2015-05" db="EMBL/GenBank/DDBJ databases">
        <title>Photobacterium galathea sp. nov.</title>
        <authorList>
            <person name="Machado H."/>
            <person name="Gram L."/>
        </authorList>
    </citation>
    <scope>NUCLEOTIDE SEQUENCE [LARGE SCALE GENOMIC DNA]</scope>
    <source>
        <strain evidence="3 4">DSM 22954</strain>
    </source>
</reference>
<dbReference type="AlphaFoldDB" id="A0A0J1H3W4"/>
<comment type="function">
    <text evidence="2">Hydrolyzes RNA 2',3'-cyclic phosphodiester to an RNA 2'-phosphomonoester.</text>
</comment>
<dbReference type="SUPFAM" id="SSF55144">
    <property type="entry name" value="LigT-like"/>
    <property type="match status" value="1"/>
</dbReference>
<dbReference type="NCBIfam" id="TIGR02258">
    <property type="entry name" value="2_5_ligase"/>
    <property type="match status" value="1"/>
</dbReference>
<dbReference type="GO" id="GO:0004113">
    <property type="term" value="F:2',3'-cyclic-nucleotide 3'-phosphodiesterase activity"/>
    <property type="evidence" value="ECO:0007669"/>
    <property type="project" value="InterPro"/>
</dbReference>
<proteinExistence type="inferred from homology"/>
<evidence type="ECO:0000256" key="1">
    <source>
        <dbReference type="ARBA" id="ARBA00022801"/>
    </source>
</evidence>
<dbReference type="EMBL" id="LDOU01000022">
    <property type="protein sequence ID" value="KLV06419.1"/>
    <property type="molecule type" value="Genomic_DNA"/>
</dbReference>
<evidence type="ECO:0000313" key="3">
    <source>
        <dbReference type="EMBL" id="KLV06419.1"/>
    </source>
</evidence>
<comment type="catalytic activity">
    <reaction evidence="2">
        <text>a 3'-end 2',3'-cyclophospho-ribonucleotide-RNA + H2O = a 3'-end 2'-phospho-ribonucleotide-RNA + H(+)</text>
        <dbReference type="Rhea" id="RHEA:11828"/>
        <dbReference type="Rhea" id="RHEA-COMP:10464"/>
        <dbReference type="Rhea" id="RHEA-COMP:17353"/>
        <dbReference type="ChEBI" id="CHEBI:15377"/>
        <dbReference type="ChEBI" id="CHEBI:15378"/>
        <dbReference type="ChEBI" id="CHEBI:83064"/>
        <dbReference type="ChEBI" id="CHEBI:173113"/>
        <dbReference type="EC" id="3.1.4.58"/>
    </reaction>
</comment>
<dbReference type="InterPro" id="IPR009097">
    <property type="entry name" value="Cyclic_Pdiesterase"/>
</dbReference>
<feature type="short sequence motif" description="HXTX 2" evidence="2">
    <location>
        <begin position="127"/>
        <end position="130"/>
    </location>
</feature>
<dbReference type="Gene3D" id="3.90.1140.10">
    <property type="entry name" value="Cyclic phosphodiesterase"/>
    <property type="match status" value="1"/>
</dbReference>
<dbReference type="HAMAP" id="MF_01940">
    <property type="entry name" value="RNA_CPDase"/>
    <property type="match status" value="1"/>
</dbReference>